<dbReference type="NCBIfam" id="TIGR02523">
    <property type="entry name" value="type_IV_pilV"/>
    <property type="match status" value="1"/>
</dbReference>
<dbReference type="Pfam" id="PF22150">
    <property type="entry name" value="Tt1218-like"/>
    <property type="match status" value="1"/>
</dbReference>
<reference evidence="3 4" key="1">
    <citation type="journal article" date="2011" name="Int. J. Syst. Evol. Microbiol.">
        <title>Zhongshania antarctica gen. nov., sp. nov. and Zhongshania guokunii sp. nov., gammaproteobacteria respectively isolated from coastal attached (fast) ice and surface seawater of the Antarctic.</title>
        <authorList>
            <person name="Li H.J."/>
            <person name="Zhang X.Y."/>
            <person name="Chen C.X."/>
            <person name="Zhang Y.J."/>
            <person name="Gao Z.M."/>
            <person name="Yu Y."/>
            <person name="Chen X.L."/>
            <person name="Chen B."/>
            <person name="Zhang Y.Z."/>
        </authorList>
    </citation>
    <scope>NUCLEOTIDE SEQUENCE [LARGE SCALE GENOMIC DNA]</scope>
    <source>
        <strain evidence="3 4">ZS6-22T</strain>
    </source>
</reference>
<gene>
    <name evidence="3" type="primary">pilV</name>
    <name evidence="3" type="ORF">AB4876_15755</name>
</gene>
<dbReference type="EMBL" id="JBFRYA010000016">
    <property type="protein sequence ID" value="MEX1670375.1"/>
    <property type="molecule type" value="Genomic_DNA"/>
</dbReference>
<organism evidence="3 4">
    <name type="scientific">Zhongshania guokunii</name>
    <dbReference type="NCBI Taxonomy" id="641783"/>
    <lineage>
        <taxon>Bacteria</taxon>
        <taxon>Pseudomonadati</taxon>
        <taxon>Pseudomonadota</taxon>
        <taxon>Gammaproteobacteria</taxon>
        <taxon>Cellvibrionales</taxon>
        <taxon>Spongiibacteraceae</taxon>
        <taxon>Zhongshania</taxon>
    </lineage>
</organism>
<dbReference type="InterPro" id="IPR013362">
    <property type="entry name" value="Pilus_4_PilV"/>
</dbReference>
<evidence type="ECO:0000313" key="3">
    <source>
        <dbReference type="EMBL" id="MEX1670375.1"/>
    </source>
</evidence>
<feature type="transmembrane region" description="Helical" evidence="1">
    <location>
        <begin position="12"/>
        <end position="37"/>
    </location>
</feature>
<evidence type="ECO:0000259" key="2">
    <source>
        <dbReference type="Pfam" id="PF22150"/>
    </source>
</evidence>
<proteinExistence type="predicted"/>
<protein>
    <submittedName>
        <fullName evidence="3">Type IV pilus modification protein PilV</fullName>
    </submittedName>
</protein>
<feature type="domain" description="Type IV pilin Tt1218-like" evidence="2">
    <location>
        <begin position="35"/>
        <end position="78"/>
    </location>
</feature>
<dbReference type="InterPro" id="IPR054402">
    <property type="entry name" value="Tt1218-like_dom"/>
</dbReference>
<dbReference type="Proteomes" id="UP001557485">
    <property type="component" value="Unassembled WGS sequence"/>
</dbReference>
<keyword evidence="1" id="KW-0812">Transmembrane</keyword>
<evidence type="ECO:0000313" key="4">
    <source>
        <dbReference type="Proteomes" id="UP001557485"/>
    </source>
</evidence>
<dbReference type="NCBIfam" id="TIGR02532">
    <property type="entry name" value="IV_pilin_GFxxxE"/>
    <property type="match status" value="1"/>
</dbReference>
<name>A0ABV3U9E4_9GAMM</name>
<dbReference type="RefSeq" id="WP_368382708.1">
    <property type="nucleotide sequence ID" value="NZ_JBFRYA010000016.1"/>
</dbReference>
<accession>A0ABV3U9E4</accession>
<dbReference type="Pfam" id="PF07963">
    <property type="entry name" value="N_methyl"/>
    <property type="match status" value="1"/>
</dbReference>
<sequence length="192" mass="20405">MLMRRGVSNAQGFTLIEVLVALVVLLVGMMGAAGLMVRTVQQEVEAYQRLQALNLLQDITDRINANRNVVSCYSNGATGITVGYGVEDIAACSSGTSEENARADVDLSDWNDNLNGAAEQNSDSENVGAMIGARGCIVQLSAVDQVYRVTVAWQGLSETVAPTEDNGCGKDSYGNEKLRRTVSAVVRIGDLS</sequence>
<evidence type="ECO:0000256" key="1">
    <source>
        <dbReference type="SAM" id="Phobius"/>
    </source>
</evidence>
<comment type="caution">
    <text evidence="3">The sequence shown here is derived from an EMBL/GenBank/DDBJ whole genome shotgun (WGS) entry which is preliminary data.</text>
</comment>
<keyword evidence="4" id="KW-1185">Reference proteome</keyword>
<dbReference type="InterPro" id="IPR012902">
    <property type="entry name" value="N_methyl_site"/>
</dbReference>
<keyword evidence="1" id="KW-0472">Membrane</keyword>
<keyword evidence="1" id="KW-1133">Transmembrane helix</keyword>